<evidence type="ECO:0000313" key="2">
    <source>
        <dbReference type="EMBL" id="GLV59781.1"/>
    </source>
</evidence>
<organism evidence="2 3">
    <name type="scientific">Dictyobacter halimunensis</name>
    <dbReference type="NCBI Taxonomy" id="3026934"/>
    <lineage>
        <taxon>Bacteria</taxon>
        <taxon>Bacillati</taxon>
        <taxon>Chloroflexota</taxon>
        <taxon>Ktedonobacteria</taxon>
        <taxon>Ktedonobacterales</taxon>
        <taxon>Dictyobacteraceae</taxon>
        <taxon>Dictyobacter</taxon>
    </lineage>
</organism>
<dbReference type="PANTHER" id="PTHR38011">
    <property type="entry name" value="DIHYDROFOLATE REDUCTASE FAMILY PROTEIN (AFU_ORTHOLOGUE AFUA_8G06820)"/>
    <property type="match status" value="1"/>
</dbReference>
<evidence type="ECO:0000259" key="1">
    <source>
        <dbReference type="Pfam" id="PF01872"/>
    </source>
</evidence>
<sequence length="179" mass="20242">MRKIVASMLIAMDGVVENPQMWTVQFRSEESQKYKFDELFASAALLLGRITYQELAAAWPGATGAYGERINSMSKYVPTTTLQKAEWNATLIKDNVIEEVTRLKQESGQDLLIFGSVELIHSLMQEDLIDEYRLMVFPIVVGNGKRLFHGESQQKEFKLVQSQTFGSGVVVLTYEPDRA</sequence>
<keyword evidence="3" id="KW-1185">Reference proteome</keyword>
<protein>
    <submittedName>
        <fullName evidence="2">Pyrimidine reductase</fullName>
    </submittedName>
</protein>
<name>A0ABQ6FZU1_9CHLR</name>
<accession>A0ABQ6FZU1</accession>
<dbReference type="InterPro" id="IPR050765">
    <property type="entry name" value="Riboflavin_Biosynth_HTPR"/>
</dbReference>
<dbReference type="PANTHER" id="PTHR38011:SF11">
    <property type="entry name" value="2,5-DIAMINO-6-RIBOSYLAMINO-4(3H)-PYRIMIDINONE 5'-PHOSPHATE REDUCTASE"/>
    <property type="match status" value="1"/>
</dbReference>
<dbReference type="InterPro" id="IPR002734">
    <property type="entry name" value="RibDG_C"/>
</dbReference>
<dbReference type="Gene3D" id="3.40.430.10">
    <property type="entry name" value="Dihydrofolate Reductase, subunit A"/>
    <property type="match status" value="1"/>
</dbReference>
<dbReference type="InterPro" id="IPR024072">
    <property type="entry name" value="DHFR-like_dom_sf"/>
</dbReference>
<dbReference type="EMBL" id="BSRI01000002">
    <property type="protein sequence ID" value="GLV59781.1"/>
    <property type="molecule type" value="Genomic_DNA"/>
</dbReference>
<feature type="domain" description="Bacterial bifunctional deaminase-reductase C-terminal" evidence="1">
    <location>
        <begin position="2"/>
        <end position="171"/>
    </location>
</feature>
<gene>
    <name evidence="2" type="ORF">KDH_66050</name>
</gene>
<dbReference type="RefSeq" id="WP_338256589.1">
    <property type="nucleotide sequence ID" value="NZ_BSRI01000002.1"/>
</dbReference>
<comment type="caution">
    <text evidence="2">The sequence shown here is derived from an EMBL/GenBank/DDBJ whole genome shotgun (WGS) entry which is preliminary data.</text>
</comment>
<dbReference type="Proteomes" id="UP001344906">
    <property type="component" value="Unassembled WGS sequence"/>
</dbReference>
<dbReference type="SUPFAM" id="SSF53597">
    <property type="entry name" value="Dihydrofolate reductase-like"/>
    <property type="match status" value="1"/>
</dbReference>
<dbReference type="Pfam" id="PF01872">
    <property type="entry name" value="RibD_C"/>
    <property type="match status" value="1"/>
</dbReference>
<proteinExistence type="predicted"/>
<reference evidence="2 3" key="1">
    <citation type="submission" date="2023-02" db="EMBL/GenBank/DDBJ databases">
        <title>Dictyobacter halimunensis sp. nov., a new member of the class Ktedonobacteria from forest soil in a geothermal area.</title>
        <authorList>
            <person name="Rachmania M.K."/>
            <person name="Ningsih F."/>
            <person name="Sakai Y."/>
            <person name="Yabe S."/>
            <person name="Yokota A."/>
            <person name="Sjamsuridzal W."/>
        </authorList>
    </citation>
    <scope>NUCLEOTIDE SEQUENCE [LARGE SCALE GENOMIC DNA]</scope>
    <source>
        <strain evidence="2 3">S3.2.2.5</strain>
    </source>
</reference>
<evidence type="ECO:0000313" key="3">
    <source>
        <dbReference type="Proteomes" id="UP001344906"/>
    </source>
</evidence>